<dbReference type="GO" id="GO:0016831">
    <property type="term" value="F:carboxy-lyase activity"/>
    <property type="evidence" value="ECO:0007669"/>
    <property type="project" value="UniProtKB-KW"/>
</dbReference>
<keyword evidence="4 5" id="KW-0456">Lyase</keyword>
<dbReference type="GO" id="GO:0019752">
    <property type="term" value="P:carboxylic acid metabolic process"/>
    <property type="evidence" value="ECO:0007669"/>
    <property type="project" value="InterPro"/>
</dbReference>
<name>A0A0R3TXC7_RODNA</name>
<keyword evidence="2" id="KW-0210">Decarboxylase</keyword>
<proteinExistence type="inferred from homology"/>
<evidence type="ECO:0000256" key="3">
    <source>
        <dbReference type="ARBA" id="ARBA00022898"/>
    </source>
</evidence>
<evidence type="ECO:0000313" key="6">
    <source>
        <dbReference type="WBParaSite" id="HNAJ_0001252201-mRNA-1"/>
    </source>
</evidence>
<dbReference type="Pfam" id="PF00282">
    <property type="entry name" value="Pyridoxal_deC"/>
    <property type="match status" value="1"/>
</dbReference>
<comment type="similarity">
    <text evidence="5">Belongs to the group II decarboxylase family.</text>
</comment>
<dbReference type="InterPro" id="IPR002129">
    <property type="entry name" value="PyrdxlP-dep_de-COase"/>
</dbReference>
<dbReference type="PANTHER" id="PTHR11999">
    <property type="entry name" value="GROUP II PYRIDOXAL-5-PHOSPHATE DECARBOXYLASE"/>
    <property type="match status" value="1"/>
</dbReference>
<sequence length="79" mass="9500">LEELGPVCEKFDVWLHVDAAYAGSAFICPEYRHYLKGVEYTSSFCFNPHKWLLTNFDYLLEILDWFQEFNRTKPKKFSR</sequence>
<keyword evidence="3 5" id="KW-0663">Pyridoxal phosphate</keyword>
<dbReference type="GO" id="GO:0030170">
    <property type="term" value="F:pyridoxal phosphate binding"/>
    <property type="evidence" value="ECO:0007669"/>
    <property type="project" value="InterPro"/>
</dbReference>
<dbReference type="AlphaFoldDB" id="A0A0R3TXC7"/>
<evidence type="ECO:0000256" key="4">
    <source>
        <dbReference type="ARBA" id="ARBA00023239"/>
    </source>
</evidence>
<dbReference type="WBParaSite" id="HNAJ_0001252201-mRNA-1">
    <property type="protein sequence ID" value="HNAJ_0001252201-mRNA-1"/>
    <property type="gene ID" value="HNAJ_0001252201"/>
</dbReference>
<dbReference type="InterPro" id="IPR015424">
    <property type="entry name" value="PyrdxlP-dep_Trfase"/>
</dbReference>
<dbReference type="InterPro" id="IPR015421">
    <property type="entry name" value="PyrdxlP-dep_Trfase_major"/>
</dbReference>
<evidence type="ECO:0000256" key="1">
    <source>
        <dbReference type="ARBA" id="ARBA00001933"/>
    </source>
</evidence>
<evidence type="ECO:0000256" key="5">
    <source>
        <dbReference type="RuleBase" id="RU000382"/>
    </source>
</evidence>
<dbReference type="GO" id="GO:0005737">
    <property type="term" value="C:cytoplasm"/>
    <property type="evidence" value="ECO:0007669"/>
    <property type="project" value="TreeGrafter"/>
</dbReference>
<dbReference type="PANTHER" id="PTHR11999:SF70">
    <property type="entry name" value="MIP05841P"/>
    <property type="match status" value="1"/>
</dbReference>
<protein>
    <submittedName>
        <fullName evidence="6">DDC</fullName>
    </submittedName>
</protein>
<dbReference type="Gene3D" id="3.40.640.10">
    <property type="entry name" value="Type I PLP-dependent aspartate aminotransferase-like (Major domain)"/>
    <property type="match status" value="1"/>
</dbReference>
<dbReference type="SUPFAM" id="SSF53383">
    <property type="entry name" value="PLP-dependent transferases"/>
    <property type="match status" value="1"/>
</dbReference>
<evidence type="ECO:0000256" key="2">
    <source>
        <dbReference type="ARBA" id="ARBA00022793"/>
    </source>
</evidence>
<reference evidence="6" key="1">
    <citation type="submission" date="2017-02" db="UniProtKB">
        <authorList>
            <consortium name="WormBaseParasite"/>
        </authorList>
    </citation>
    <scope>IDENTIFICATION</scope>
</reference>
<organism evidence="6">
    <name type="scientific">Rodentolepis nana</name>
    <name type="common">Dwarf tapeworm</name>
    <name type="synonym">Hymenolepis nana</name>
    <dbReference type="NCBI Taxonomy" id="102285"/>
    <lineage>
        <taxon>Eukaryota</taxon>
        <taxon>Metazoa</taxon>
        <taxon>Spiralia</taxon>
        <taxon>Lophotrochozoa</taxon>
        <taxon>Platyhelminthes</taxon>
        <taxon>Cestoda</taxon>
        <taxon>Eucestoda</taxon>
        <taxon>Cyclophyllidea</taxon>
        <taxon>Hymenolepididae</taxon>
        <taxon>Rodentolepis</taxon>
    </lineage>
</organism>
<accession>A0A0R3TXC7</accession>
<dbReference type="InterPro" id="IPR010977">
    <property type="entry name" value="Aromatic_deC"/>
</dbReference>
<comment type="cofactor">
    <cofactor evidence="1 5">
        <name>pyridoxal 5'-phosphate</name>
        <dbReference type="ChEBI" id="CHEBI:597326"/>
    </cofactor>
</comment>
<dbReference type="STRING" id="102285.A0A0R3TXC7"/>